<protein>
    <submittedName>
        <fullName evidence="2">Uncharacterized protein</fullName>
    </submittedName>
</protein>
<feature type="compositionally biased region" description="Basic residues" evidence="1">
    <location>
        <begin position="416"/>
        <end position="430"/>
    </location>
</feature>
<accession>A0A1D9QK15</accession>
<evidence type="ECO:0000313" key="2">
    <source>
        <dbReference type="EMBL" id="APA15295.1"/>
    </source>
</evidence>
<dbReference type="Proteomes" id="UP000177798">
    <property type="component" value="Chromosome 14"/>
</dbReference>
<dbReference type="EMBL" id="CP017827">
    <property type="protein sequence ID" value="APA15295.1"/>
    <property type="molecule type" value="Genomic_DNA"/>
</dbReference>
<proteinExistence type="predicted"/>
<gene>
    <name evidence="2" type="ORF">sscle_14g100650</name>
</gene>
<name>A0A1D9QK15_SCLS1</name>
<evidence type="ECO:0000313" key="3">
    <source>
        <dbReference type="Proteomes" id="UP000177798"/>
    </source>
</evidence>
<organism evidence="2 3">
    <name type="scientific">Sclerotinia sclerotiorum (strain ATCC 18683 / 1980 / Ss-1)</name>
    <name type="common">White mold</name>
    <name type="synonym">Whetzelinia sclerotiorum</name>
    <dbReference type="NCBI Taxonomy" id="665079"/>
    <lineage>
        <taxon>Eukaryota</taxon>
        <taxon>Fungi</taxon>
        <taxon>Dikarya</taxon>
        <taxon>Ascomycota</taxon>
        <taxon>Pezizomycotina</taxon>
        <taxon>Leotiomycetes</taxon>
        <taxon>Helotiales</taxon>
        <taxon>Sclerotiniaceae</taxon>
        <taxon>Sclerotinia</taxon>
    </lineage>
</organism>
<feature type="region of interest" description="Disordered" evidence="1">
    <location>
        <begin position="1"/>
        <end position="20"/>
    </location>
</feature>
<dbReference type="AlphaFoldDB" id="A0A1D9QK15"/>
<feature type="region of interest" description="Disordered" evidence="1">
    <location>
        <begin position="371"/>
        <end position="430"/>
    </location>
</feature>
<dbReference type="VEuPathDB" id="FungiDB:sscle_14g100650"/>
<feature type="compositionally biased region" description="Pro residues" evidence="1">
    <location>
        <begin position="401"/>
        <end position="411"/>
    </location>
</feature>
<evidence type="ECO:0000256" key="1">
    <source>
        <dbReference type="SAM" id="MobiDB-lite"/>
    </source>
</evidence>
<sequence length="430" mass="48933">MDRQIAHLTTTRQVEQKEDEPVTYKKPEACQCIDVSENEIWYSTLEDGYLARVVGWLTMVERRSLFLVQAPRNCQGRAPDNTLGCLKYVPLEPERLNSPGCFNLEHYGDVSDIGILAGVALTVQHESLRKGLVESSAMYRHHRRVLEGGSGGFLYHCYFPSAQQLVRRDLKLWRNVCRQRPDGEFRLVTIPLPMIEITADQAIDWCFTFGNLVGIFGDSQNKAVENCLTATVTPIFDDSITERGKYVLPKFPVEIGLPCSNLVEHALLGYVEWGNRMVLREARSLLAMSEKEYAIFYETILQAADEQFDIMLEEVATQERAYGNNSFYNDIEAGRRNDIASDDDVMLSCKGDQPTIQWKGKDVNRGYAMERTSPSITPSESDDISRQTQTHKPRQPSHTPANPPMPLPQPLWPQIHLRRKTANRPRQNAK</sequence>
<reference evidence="3" key="1">
    <citation type="journal article" date="2017" name="Genome Biol. Evol.">
        <title>The complete genome sequence of the phytopathogenic fungus Sclerotinia sclerotiorum reveals insights into the genome architecture of broad host range pathogens.</title>
        <authorList>
            <person name="Derbyshire M."/>
            <person name="Denton-Giles M."/>
            <person name="Hegedus D."/>
            <person name="Seifbarghy S."/>
            <person name="Rollins J."/>
            <person name="van Kan J."/>
            <person name="Seidl M.F."/>
            <person name="Faino L."/>
            <person name="Mbengue M."/>
            <person name="Navaud O."/>
            <person name="Raffaele S."/>
            <person name="Hammond-Kosack K."/>
            <person name="Heard S."/>
            <person name="Oliver R."/>
        </authorList>
    </citation>
    <scope>NUCLEOTIDE SEQUENCE [LARGE SCALE GENOMIC DNA]</scope>
    <source>
        <strain evidence="3">ATCC 18683 / 1980 / Ss-1</strain>
    </source>
</reference>
<dbReference type="OrthoDB" id="3552669at2759"/>